<evidence type="ECO:0000259" key="2">
    <source>
        <dbReference type="Pfam" id="PF02550"/>
    </source>
</evidence>
<name>A0AA36MAX6_CYLNA</name>
<sequence>MRWSAVLHRTLMPLSSRLSAPVLGKTPKRVTADEAVSAIGSDTDIYVHAHASTPTELLDALCKRVDTQGLSDIRMIHILLGGRVPWTDKKYIGKIRSNCLFLEGSLRPLVKEGNADYIPIFLSDMPSFFHNRSFPVDVALISVTPPDDLGYCCVGVNVDTSLAAIESAKKIIAVVNPKMPRTYGNTVIHQSRIDSMVEIDRDTYGNPEGMQITEEELKIGKIIAENLVEDGATLQLGIGAIPDSTLLAMKNHKDLGVHTELLGDGVVDLIKSGAINNSKKSVMPGKVVTSFAFGTQKFYKFLNENPMIHFDCCSWTNHSDVIRANSKMTCINSGIEIDITGQICSDSIGKAFYSGFGGQVDFMTAAATTYDGQGKAIIALTSRTNKGKSKISTTLTEGAGVVTTRAHARYVVTEYGIASLGGKNVRQRAYALINIAHPDDRERLEKEAFQRLKCMPSP</sequence>
<dbReference type="Gene3D" id="3.30.750.70">
    <property type="entry name" value="4-hydroxybutyrate coenzyme like domains"/>
    <property type="match status" value="1"/>
</dbReference>
<organism evidence="4 5">
    <name type="scientific">Cylicocyclus nassatus</name>
    <name type="common">Nematode worm</name>
    <dbReference type="NCBI Taxonomy" id="53992"/>
    <lineage>
        <taxon>Eukaryota</taxon>
        <taxon>Metazoa</taxon>
        <taxon>Ecdysozoa</taxon>
        <taxon>Nematoda</taxon>
        <taxon>Chromadorea</taxon>
        <taxon>Rhabditida</taxon>
        <taxon>Rhabditina</taxon>
        <taxon>Rhabditomorpha</taxon>
        <taxon>Strongyloidea</taxon>
        <taxon>Strongylidae</taxon>
        <taxon>Cylicocyclus</taxon>
    </lineage>
</organism>
<feature type="domain" description="Acetyl-CoA hydrolase/transferase N-terminal" evidence="2">
    <location>
        <begin position="50"/>
        <end position="198"/>
    </location>
</feature>
<dbReference type="PANTHER" id="PTHR21432:SF13">
    <property type="entry name" value="ACETYL-COA HYDROLASE"/>
    <property type="match status" value="1"/>
</dbReference>
<dbReference type="EMBL" id="CATQJL010000316">
    <property type="protein sequence ID" value="CAJ0606094.1"/>
    <property type="molecule type" value="Genomic_DNA"/>
</dbReference>
<dbReference type="InterPro" id="IPR046433">
    <property type="entry name" value="ActCoA_hydro"/>
</dbReference>
<dbReference type="GO" id="GO:0006083">
    <property type="term" value="P:acetate metabolic process"/>
    <property type="evidence" value="ECO:0007669"/>
    <property type="project" value="InterPro"/>
</dbReference>
<evidence type="ECO:0000256" key="1">
    <source>
        <dbReference type="ARBA" id="ARBA00009632"/>
    </source>
</evidence>
<evidence type="ECO:0008006" key="6">
    <source>
        <dbReference type="Google" id="ProtNLM"/>
    </source>
</evidence>
<feature type="domain" description="Acetyl-CoA hydrolase/transferase C-terminal" evidence="3">
    <location>
        <begin position="294"/>
        <end position="448"/>
    </location>
</feature>
<dbReference type="InterPro" id="IPR003702">
    <property type="entry name" value="ActCoA_hydro_N"/>
</dbReference>
<accession>A0AA36MAX6</accession>
<comment type="caution">
    <text evidence="4">The sequence shown here is derived from an EMBL/GenBank/DDBJ whole genome shotgun (WGS) entry which is preliminary data.</text>
</comment>
<keyword evidence="5" id="KW-1185">Reference proteome</keyword>
<evidence type="ECO:0000259" key="3">
    <source>
        <dbReference type="Pfam" id="PF13336"/>
    </source>
</evidence>
<reference evidence="4" key="1">
    <citation type="submission" date="2023-07" db="EMBL/GenBank/DDBJ databases">
        <authorList>
            <consortium name="CYATHOMIX"/>
        </authorList>
    </citation>
    <scope>NUCLEOTIDE SEQUENCE</scope>
    <source>
        <strain evidence="4">N/A</strain>
    </source>
</reference>
<dbReference type="GO" id="GO:0008775">
    <property type="term" value="F:acetate CoA-transferase activity"/>
    <property type="evidence" value="ECO:0007669"/>
    <property type="project" value="InterPro"/>
</dbReference>
<dbReference type="Pfam" id="PF13336">
    <property type="entry name" value="AcetylCoA_hyd_C"/>
    <property type="match status" value="1"/>
</dbReference>
<dbReference type="InterPro" id="IPR038460">
    <property type="entry name" value="AcetylCoA_hyd_C_sf"/>
</dbReference>
<dbReference type="Gene3D" id="3.40.1080.10">
    <property type="entry name" value="Glutaconate Coenzyme A-transferase"/>
    <property type="match status" value="1"/>
</dbReference>
<comment type="similarity">
    <text evidence="1">Belongs to the acetyl-CoA hydrolase/transferase family.</text>
</comment>
<evidence type="ECO:0000313" key="5">
    <source>
        <dbReference type="Proteomes" id="UP001176961"/>
    </source>
</evidence>
<dbReference type="GO" id="GO:0005739">
    <property type="term" value="C:mitochondrion"/>
    <property type="evidence" value="ECO:0007669"/>
    <property type="project" value="TreeGrafter"/>
</dbReference>
<dbReference type="Pfam" id="PF02550">
    <property type="entry name" value="AcetylCoA_hydro"/>
    <property type="match status" value="1"/>
</dbReference>
<dbReference type="SUPFAM" id="SSF100950">
    <property type="entry name" value="NagB/RpiA/CoA transferase-like"/>
    <property type="match status" value="2"/>
</dbReference>
<dbReference type="InterPro" id="IPR026888">
    <property type="entry name" value="AcetylCoA_hyd_C"/>
</dbReference>
<dbReference type="AlphaFoldDB" id="A0AA36MAX6"/>
<protein>
    <recommendedName>
        <fullName evidence="6">Acetyl-CoA hydrolase</fullName>
    </recommendedName>
</protein>
<proteinExistence type="inferred from homology"/>
<dbReference type="InterPro" id="IPR037171">
    <property type="entry name" value="NagB/RpiA_transferase-like"/>
</dbReference>
<dbReference type="Proteomes" id="UP001176961">
    <property type="component" value="Unassembled WGS sequence"/>
</dbReference>
<gene>
    <name evidence="4" type="ORF">CYNAS_LOCUS18077</name>
</gene>
<evidence type="ECO:0000313" key="4">
    <source>
        <dbReference type="EMBL" id="CAJ0606094.1"/>
    </source>
</evidence>
<dbReference type="PANTHER" id="PTHR21432">
    <property type="entry name" value="ACETYL-COA HYDROLASE-RELATED"/>
    <property type="match status" value="1"/>
</dbReference>
<dbReference type="Gene3D" id="3.40.1080.20">
    <property type="entry name" value="Acetyl-CoA hydrolase/transferase C-terminal domain"/>
    <property type="match status" value="1"/>
</dbReference>